<dbReference type="HAMAP" id="MF_00766">
    <property type="entry name" value="PGT_MtgA"/>
    <property type="match status" value="1"/>
</dbReference>
<evidence type="ECO:0000256" key="7">
    <source>
        <dbReference type="ARBA" id="ARBA00022984"/>
    </source>
</evidence>
<dbReference type="AlphaFoldDB" id="B4CUC5"/>
<proteinExistence type="inferred from homology"/>
<dbReference type="GO" id="GO:0008955">
    <property type="term" value="F:peptidoglycan glycosyltransferase activity"/>
    <property type="evidence" value="ECO:0007669"/>
    <property type="project" value="UniProtKB-UniRule"/>
</dbReference>
<comment type="similarity">
    <text evidence="11">Belongs to the glycosyltransferase 51 family.</text>
</comment>
<evidence type="ECO:0000313" key="14">
    <source>
        <dbReference type="Proteomes" id="UP000005824"/>
    </source>
</evidence>
<feature type="transmembrane region" description="Helical" evidence="11">
    <location>
        <begin position="12"/>
        <end position="37"/>
    </location>
</feature>
<evidence type="ECO:0000313" key="13">
    <source>
        <dbReference type="EMBL" id="EDY22163.1"/>
    </source>
</evidence>
<keyword evidence="3 11" id="KW-0328">Glycosyltransferase</keyword>
<dbReference type="GO" id="GO:0009252">
    <property type="term" value="P:peptidoglycan biosynthetic process"/>
    <property type="evidence" value="ECO:0007669"/>
    <property type="project" value="UniProtKB-UniRule"/>
</dbReference>
<dbReference type="PANTHER" id="PTHR30400:SF0">
    <property type="entry name" value="BIOSYNTHETIC PEPTIDOGLYCAN TRANSGLYCOSYLASE"/>
    <property type="match status" value="1"/>
</dbReference>
<sequence length="238" mass="27455">MSKAARGASPRWWRWVLILILILAVIPVIEVAAVRFVDPPITPLMLLRPVEARFAGHPSPPRQYTWLPMARVPHDFLKFALIAEDQRFFRHHGFDWREIHAAEKHAERTGQEVRGASTITMQCARSLFLWQERSWIRKGLEAYYTFWMEVLLSKRRILELYANVIEMGDGVYGIEAAAHAHYGVNAHDLNRDQCLALAAILPNPRGWDPRSPTPRLAARISHIQQQEKQVNFPQLSAR</sequence>
<evidence type="ECO:0000256" key="3">
    <source>
        <dbReference type="ARBA" id="ARBA00022676"/>
    </source>
</evidence>
<comment type="catalytic activity">
    <reaction evidence="11">
        <text>[GlcNAc-(1-&gt;4)-Mur2Ac(oyl-L-Ala-gamma-D-Glu-L-Lys-D-Ala-D-Ala)](n)-di-trans,octa-cis-undecaprenyl diphosphate + beta-D-GlcNAc-(1-&gt;4)-Mur2Ac(oyl-L-Ala-gamma-D-Glu-L-Lys-D-Ala-D-Ala)-di-trans,octa-cis-undecaprenyl diphosphate = [GlcNAc-(1-&gt;4)-Mur2Ac(oyl-L-Ala-gamma-D-Glu-L-Lys-D-Ala-D-Ala)](n+1)-di-trans,octa-cis-undecaprenyl diphosphate + di-trans,octa-cis-undecaprenyl diphosphate + H(+)</text>
        <dbReference type="Rhea" id="RHEA:23708"/>
        <dbReference type="Rhea" id="RHEA-COMP:9602"/>
        <dbReference type="Rhea" id="RHEA-COMP:9603"/>
        <dbReference type="ChEBI" id="CHEBI:15378"/>
        <dbReference type="ChEBI" id="CHEBI:58405"/>
        <dbReference type="ChEBI" id="CHEBI:60033"/>
        <dbReference type="ChEBI" id="CHEBI:78435"/>
        <dbReference type="EC" id="2.4.99.28"/>
    </reaction>
</comment>
<dbReference type="InterPro" id="IPR023346">
    <property type="entry name" value="Lysozyme-like_dom_sf"/>
</dbReference>
<keyword evidence="6 11" id="KW-0133">Cell shape</keyword>
<protein>
    <recommendedName>
        <fullName evidence="11">Biosynthetic peptidoglycan transglycosylase</fullName>
        <ecNumber evidence="11">2.4.99.28</ecNumber>
    </recommendedName>
    <alternativeName>
        <fullName evidence="11">Glycan polymerase</fullName>
    </alternativeName>
    <alternativeName>
        <fullName evidence="11">Peptidoglycan glycosyltransferase MtgA</fullName>
        <shortName evidence="11">PGT</shortName>
    </alternativeName>
</protein>
<dbReference type="Proteomes" id="UP000005824">
    <property type="component" value="Unassembled WGS sequence"/>
</dbReference>
<keyword evidence="8 11" id="KW-1133">Transmembrane helix</keyword>
<evidence type="ECO:0000256" key="11">
    <source>
        <dbReference type="HAMAP-Rule" id="MF_00766"/>
    </source>
</evidence>
<dbReference type="FunCoup" id="B4CUC5">
    <property type="interactions" value="137"/>
</dbReference>
<comment type="caution">
    <text evidence="13">The sequence shown here is derived from an EMBL/GenBank/DDBJ whole genome shotgun (WGS) entry which is preliminary data.</text>
</comment>
<evidence type="ECO:0000256" key="10">
    <source>
        <dbReference type="ARBA" id="ARBA00023316"/>
    </source>
</evidence>
<dbReference type="InParanoid" id="B4CUC5"/>
<evidence type="ECO:0000256" key="2">
    <source>
        <dbReference type="ARBA" id="ARBA00022519"/>
    </source>
</evidence>
<dbReference type="GO" id="GO:0008360">
    <property type="term" value="P:regulation of cell shape"/>
    <property type="evidence" value="ECO:0007669"/>
    <property type="project" value="UniProtKB-KW"/>
</dbReference>
<dbReference type="GO" id="GO:0005886">
    <property type="term" value="C:plasma membrane"/>
    <property type="evidence" value="ECO:0007669"/>
    <property type="project" value="UniProtKB-SubCell"/>
</dbReference>
<evidence type="ECO:0000259" key="12">
    <source>
        <dbReference type="Pfam" id="PF00912"/>
    </source>
</evidence>
<dbReference type="InterPro" id="IPR011812">
    <property type="entry name" value="Pep_trsgly"/>
</dbReference>
<dbReference type="UniPathway" id="UPA00219"/>
<keyword evidence="2" id="KW-0997">Cell inner membrane</keyword>
<name>B4CUC5_9BACT</name>
<evidence type="ECO:0000256" key="1">
    <source>
        <dbReference type="ARBA" id="ARBA00022475"/>
    </source>
</evidence>
<keyword evidence="14" id="KW-1185">Reference proteome</keyword>
<dbReference type="RefSeq" id="WP_006977615.1">
    <property type="nucleotide sequence ID" value="NZ_ABVL01000001.1"/>
</dbReference>
<dbReference type="eggNOG" id="COG0744">
    <property type="taxonomic scope" value="Bacteria"/>
</dbReference>
<dbReference type="GO" id="GO:0071555">
    <property type="term" value="P:cell wall organization"/>
    <property type="evidence" value="ECO:0007669"/>
    <property type="project" value="UniProtKB-KW"/>
</dbReference>
<keyword evidence="7 11" id="KW-0573">Peptidoglycan synthesis</keyword>
<reference evidence="13 14" key="1">
    <citation type="journal article" date="2011" name="J. Bacteriol.">
        <title>Genome sequence of Chthoniobacter flavus Ellin428, an aerobic heterotrophic soil bacterium.</title>
        <authorList>
            <person name="Kant R."/>
            <person name="van Passel M.W."/>
            <person name="Palva A."/>
            <person name="Lucas S."/>
            <person name="Lapidus A."/>
            <person name="Glavina Del Rio T."/>
            <person name="Dalin E."/>
            <person name="Tice H."/>
            <person name="Bruce D."/>
            <person name="Goodwin L."/>
            <person name="Pitluck S."/>
            <person name="Larimer F.W."/>
            <person name="Land M.L."/>
            <person name="Hauser L."/>
            <person name="Sangwan P."/>
            <person name="de Vos W.M."/>
            <person name="Janssen P.H."/>
            <person name="Smidt H."/>
        </authorList>
    </citation>
    <scope>NUCLEOTIDE SEQUENCE [LARGE SCALE GENOMIC DNA]</scope>
    <source>
        <strain evidence="13 14">Ellin428</strain>
    </source>
</reference>
<dbReference type="PANTHER" id="PTHR30400">
    <property type="entry name" value="MONOFUNCTIONAL BIOSYNTHETIC PEPTIDOGLYCAN TRANSGLYCOSYLASE"/>
    <property type="match status" value="1"/>
</dbReference>
<comment type="function">
    <text evidence="11">Peptidoglycan polymerase that catalyzes glycan chain elongation from lipid-linked precursors.</text>
</comment>
<keyword evidence="1 11" id="KW-1003">Cell membrane</keyword>
<dbReference type="GO" id="GO:0009274">
    <property type="term" value="C:peptidoglycan-based cell wall"/>
    <property type="evidence" value="ECO:0007669"/>
    <property type="project" value="InterPro"/>
</dbReference>
<dbReference type="Gene3D" id="1.10.3810.10">
    <property type="entry name" value="Biosynthetic peptidoglycan transglycosylase-like"/>
    <property type="match status" value="1"/>
</dbReference>
<dbReference type="STRING" id="497964.CfE428DRAFT_0288"/>
<dbReference type="GO" id="GO:0016763">
    <property type="term" value="F:pentosyltransferase activity"/>
    <property type="evidence" value="ECO:0007669"/>
    <property type="project" value="InterPro"/>
</dbReference>
<dbReference type="Pfam" id="PF00912">
    <property type="entry name" value="Transgly"/>
    <property type="match status" value="1"/>
</dbReference>
<keyword evidence="9 11" id="KW-0472">Membrane</keyword>
<dbReference type="InterPro" id="IPR036950">
    <property type="entry name" value="PBP_transglycosylase"/>
</dbReference>
<gene>
    <name evidence="11" type="primary">mtgA</name>
    <name evidence="13" type="ORF">CfE428DRAFT_0288</name>
</gene>
<accession>B4CUC5</accession>
<keyword evidence="4 11" id="KW-0808">Transferase</keyword>
<keyword evidence="5 11" id="KW-0812">Transmembrane</keyword>
<keyword evidence="10 11" id="KW-0961">Cell wall biogenesis/degradation</keyword>
<evidence type="ECO:0000256" key="5">
    <source>
        <dbReference type="ARBA" id="ARBA00022692"/>
    </source>
</evidence>
<organism evidence="13 14">
    <name type="scientific">Chthoniobacter flavus Ellin428</name>
    <dbReference type="NCBI Taxonomy" id="497964"/>
    <lineage>
        <taxon>Bacteria</taxon>
        <taxon>Pseudomonadati</taxon>
        <taxon>Verrucomicrobiota</taxon>
        <taxon>Spartobacteria</taxon>
        <taxon>Chthoniobacterales</taxon>
        <taxon>Chthoniobacteraceae</taxon>
        <taxon>Chthoniobacter</taxon>
    </lineage>
</organism>
<evidence type="ECO:0000256" key="4">
    <source>
        <dbReference type="ARBA" id="ARBA00022679"/>
    </source>
</evidence>
<comment type="pathway">
    <text evidence="11">Cell wall biogenesis; peptidoglycan biosynthesis.</text>
</comment>
<comment type="subcellular location">
    <subcellularLocation>
        <location evidence="11">Cell membrane</location>
        <topology evidence="11">Single-pass membrane protein</topology>
    </subcellularLocation>
</comment>
<dbReference type="EMBL" id="ABVL01000001">
    <property type="protein sequence ID" value="EDY22163.1"/>
    <property type="molecule type" value="Genomic_DNA"/>
</dbReference>
<dbReference type="EC" id="2.4.99.28" evidence="11"/>
<dbReference type="SUPFAM" id="SSF53955">
    <property type="entry name" value="Lysozyme-like"/>
    <property type="match status" value="1"/>
</dbReference>
<evidence type="ECO:0000256" key="6">
    <source>
        <dbReference type="ARBA" id="ARBA00022960"/>
    </source>
</evidence>
<evidence type="ECO:0000256" key="9">
    <source>
        <dbReference type="ARBA" id="ARBA00023136"/>
    </source>
</evidence>
<dbReference type="NCBIfam" id="TIGR02070">
    <property type="entry name" value="mono_pep_trsgly"/>
    <property type="match status" value="1"/>
</dbReference>
<evidence type="ECO:0000256" key="8">
    <source>
        <dbReference type="ARBA" id="ARBA00022989"/>
    </source>
</evidence>
<dbReference type="InterPro" id="IPR001264">
    <property type="entry name" value="Glyco_trans_51"/>
</dbReference>
<feature type="domain" description="Glycosyl transferase family 51" evidence="12">
    <location>
        <begin position="62"/>
        <end position="224"/>
    </location>
</feature>